<reference evidence="2" key="1">
    <citation type="submission" date="2022-09" db="EMBL/GenBank/DDBJ databases">
        <title>Tahibacter sp. nov., isolated from a fresh water.</title>
        <authorList>
            <person name="Baek J.H."/>
            <person name="Lee J.K."/>
            <person name="Kim J.M."/>
            <person name="Jeon C.O."/>
        </authorList>
    </citation>
    <scope>NUCLEOTIDE SEQUENCE</scope>
    <source>
        <strain evidence="2">W38</strain>
    </source>
</reference>
<gene>
    <name evidence="2" type="ORF">N4264_19935</name>
</gene>
<organism evidence="2 3">
    <name type="scientific">Tahibacter amnicola</name>
    <dbReference type="NCBI Taxonomy" id="2976241"/>
    <lineage>
        <taxon>Bacteria</taxon>
        <taxon>Pseudomonadati</taxon>
        <taxon>Pseudomonadota</taxon>
        <taxon>Gammaproteobacteria</taxon>
        <taxon>Lysobacterales</taxon>
        <taxon>Rhodanobacteraceae</taxon>
        <taxon>Tahibacter</taxon>
    </lineage>
</organism>
<dbReference type="EMBL" id="CP104694">
    <property type="protein sequence ID" value="UXI67000.1"/>
    <property type="molecule type" value="Genomic_DNA"/>
</dbReference>
<dbReference type="Proteomes" id="UP001064632">
    <property type="component" value="Chromosome"/>
</dbReference>
<accession>A0ABY6BF70</accession>
<feature type="signal peptide" evidence="1">
    <location>
        <begin position="1"/>
        <end position="24"/>
    </location>
</feature>
<dbReference type="RefSeq" id="WP_261693976.1">
    <property type="nucleotide sequence ID" value="NZ_CP104694.1"/>
</dbReference>
<evidence type="ECO:0000313" key="2">
    <source>
        <dbReference type="EMBL" id="UXI67000.1"/>
    </source>
</evidence>
<proteinExistence type="predicted"/>
<sequence>MRVVSGVRFLRWVAVLIALPAANAEPVDILLLDGFEADCGRLIYSEPFSGANGSAWPSPWTAIGNVETADVQQSAARLRPHPTNYSLARMYAPVDTRNVELRFALRMEDIATQGVGFYVRQNGGYLTQTNGRGYAVFTEGSFRNAPGVSVWKEENGTEIELAHAPAPNPAMASGVEYRVRFQVLQLNSASTRLRARLWPSAGTEPVGWQTSFDDPTAVLQNISGGIAVDSWSVRQPPAAITAHTFVDSVEIISLCQP</sequence>
<evidence type="ECO:0000256" key="1">
    <source>
        <dbReference type="SAM" id="SignalP"/>
    </source>
</evidence>
<feature type="chain" id="PRO_5046172325" evidence="1">
    <location>
        <begin position="25"/>
        <end position="257"/>
    </location>
</feature>
<keyword evidence="3" id="KW-1185">Reference proteome</keyword>
<keyword evidence="1" id="KW-0732">Signal</keyword>
<evidence type="ECO:0000313" key="3">
    <source>
        <dbReference type="Proteomes" id="UP001064632"/>
    </source>
</evidence>
<name>A0ABY6BF70_9GAMM</name>
<protein>
    <submittedName>
        <fullName evidence="2">Uncharacterized protein</fullName>
    </submittedName>
</protein>